<reference evidence="1 2" key="1">
    <citation type="journal article" date="2019" name="Sci. Rep.">
        <title>Orb-weaving spider Araneus ventricosus genome elucidates the spidroin gene catalogue.</title>
        <authorList>
            <person name="Kono N."/>
            <person name="Nakamura H."/>
            <person name="Ohtoshi R."/>
            <person name="Moran D.A.P."/>
            <person name="Shinohara A."/>
            <person name="Yoshida Y."/>
            <person name="Fujiwara M."/>
            <person name="Mori M."/>
            <person name="Tomita M."/>
            <person name="Arakawa K."/>
        </authorList>
    </citation>
    <scope>NUCLEOTIDE SEQUENCE [LARGE SCALE GENOMIC DNA]</scope>
</reference>
<evidence type="ECO:0000313" key="2">
    <source>
        <dbReference type="Proteomes" id="UP000499080"/>
    </source>
</evidence>
<sequence length="98" mass="10967">MKPLLTPSQNSVLEYPRGVREHGQEDEVVQVEPLHQDPAVVRHQAVLPDARQGLAEGAALYLKGVLPIALVFVTQLSEDRLRSWFKALPMLFCEHNGN</sequence>
<dbReference type="EMBL" id="BGPR01030563">
    <property type="protein sequence ID" value="GBO03164.1"/>
    <property type="molecule type" value="Genomic_DNA"/>
</dbReference>
<proteinExistence type="predicted"/>
<organism evidence="1 2">
    <name type="scientific">Araneus ventricosus</name>
    <name type="common">Orbweaver spider</name>
    <name type="synonym">Epeira ventricosa</name>
    <dbReference type="NCBI Taxonomy" id="182803"/>
    <lineage>
        <taxon>Eukaryota</taxon>
        <taxon>Metazoa</taxon>
        <taxon>Ecdysozoa</taxon>
        <taxon>Arthropoda</taxon>
        <taxon>Chelicerata</taxon>
        <taxon>Arachnida</taxon>
        <taxon>Araneae</taxon>
        <taxon>Araneomorphae</taxon>
        <taxon>Entelegynae</taxon>
        <taxon>Araneoidea</taxon>
        <taxon>Araneidae</taxon>
        <taxon>Araneus</taxon>
    </lineage>
</organism>
<dbReference type="AlphaFoldDB" id="A0A4Y2TU53"/>
<evidence type="ECO:0000313" key="1">
    <source>
        <dbReference type="EMBL" id="GBO03164.1"/>
    </source>
</evidence>
<comment type="caution">
    <text evidence="1">The sequence shown here is derived from an EMBL/GenBank/DDBJ whole genome shotgun (WGS) entry which is preliminary data.</text>
</comment>
<name>A0A4Y2TU53_ARAVE</name>
<dbReference type="Proteomes" id="UP000499080">
    <property type="component" value="Unassembled WGS sequence"/>
</dbReference>
<accession>A0A4Y2TU53</accession>
<keyword evidence="2" id="KW-1185">Reference proteome</keyword>
<protein>
    <submittedName>
        <fullName evidence="1">Uncharacterized protein</fullName>
    </submittedName>
</protein>
<gene>
    <name evidence="1" type="ORF">AVEN_25988_1</name>
</gene>